<gene>
    <name evidence="2" type="ORF">RUM8411_03184</name>
</gene>
<dbReference type="EMBL" id="FWFP01000009">
    <property type="protein sequence ID" value="SLN63982.1"/>
    <property type="molecule type" value="Genomic_DNA"/>
</dbReference>
<keyword evidence="3" id="KW-1185">Reference proteome</keyword>
<accession>A0A1X6ZWU0</accession>
<reference evidence="3" key="1">
    <citation type="submission" date="2017-03" db="EMBL/GenBank/DDBJ databases">
        <authorList>
            <person name="Rodrigo-Torres L."/>
            <person name="Arahal R.D."/>
            <person name="Lucena T."/>
        </authorList>
    </citation>
    <scope>NUCLEOTIDE SEQUENCE [LARGE SCALE GENOMIC DNA]</scope>
    <source>
        <strain evidence="3">CECT 8411</strain>
    </source>
</reference>
<keyword evidence="1" id="KW-0472">Membrane</keyword>
<keyword evidence="1" id="KW-1133">Transmembrane helix</keyword>
<sequence length="106" mass="12139">MSAIFVFVIMCMASVFFFEPMKLVLRQAFDAAVLFILVTTLIALHWQKLDHAAISAVQPAQKLKASEQVWRYEAAALAFWRDFMRISKTPPWCRSHATARVSYRGS</sequence>
<evidence type="ECO:0000256" key="1">
    <source>
        <dbReference type="SAM" id="Phobius"/>
    </source>
</evidence>
<dbReference type="AlphaFoldDB" id="A0A1X6ZWU0"/>
<organism evidence="2 3">
    <name type="scientific">Ruegeria meonggei</name>
    <dbReference type="NCBI Taxonomy" id="1446476"/>
    <lineage>
        <taxon>Bacteria</taxon>
        <taxon>Pseudomonadati</taxon>
        <taxon>Pseudomonadota</taxon>
        <taxon>Alphaproteobacteria</taxon>
        <taxon>Rhodobacterales</taxon>
        <taxon>Roseobacteraceae</taxon>
        <taxon>Ruegeria</taxon>
    </lineage>
</organism>
<protein>
    <submittedName>
        <fullName evidence="2">Uncharacterized protein</fullName>
    </submittedName>
</protein>
<evidence type="ECO:0000313" key="3">
    <source>
        <dbReference type="Proteomes" id="UP000193778"/>
    </source>
</evidence>
<dbReference type="RefSeq" id="WP_085823667.1">
    <property type="nucleotide sequence ID" value="NZ_FWFP01000009.1"/>
</dbReference>
<proteinExistence type="predicted"/>
<keyword evidence="1" id="KW-0812">Transmembrane</keyword>
<dbReference type="Proteomes" id="UP000193778">
    <property type="component" value="Unassembled WGS sequence"/>
</dbReference>
<feature type="transmembrane region" description="Helical" evidence="1">
    <location>
        <begin position="28"/>
        <end position="46"/>
    </location>
</feature>
<evidence type="ECO:0000313" key="2">
    <source>
        <dbReference type="EMBL" id="SLN63982.1"/>
    </source>
</evidence>
<name>A0A1X6ZWU0_9RHOB</name>